<evidence type="ECO:0000259" key="7">
    <source>
        <dbReference type="PROSITE" id="PS51379"/>
    </source>
</evidence>
<dbReference type="AlphaFoldDB" id="A0A917SHZ4"/>
<comment type="caution">
    <text evidence="8">The sequence shown here is derived from an EMBL/GenBank/DDBJ whole genome shotgun (WGS) entry which is preliminary data.</text>
</comment>
<dbReference type="PROSITE" id="PS51379">
    <property type="entry name" value="4FE4S_FER_2"/>
    <property type="match status" value="1"/>
</dbReference>
<evidence type="ECO:0000256" key="4">
    <source>
        <dbReference type="ARBA" id="ARBA00022723"/>
    </source>
</evidence>
<dbReference type="SUPFAM" id="SSF56770">
    <property type="entry name" value="HydA/Nqo6-like"/>
    <property type="match status" value="1"/>
</dbReference>
<name>A0A917SHZ4_9ACTN</name>
<keyword evidence="5" id="KW-0408">Iron</keyword>
<organism evidence="8 9">
    <name type="scientific">Microlunatus endophyticus</name>
    <dbReference type="NCBI Taxonomy" id="1716077"/>
    <lineage>
        <taxon>Bacteria</taxon>
        <taxon>Bacillati</taxon>
        <taxon>Actinomycetota</taxon>
        <taxon>Actinomycetes</taxon>
        <taxon>Propionibacteriales</taxon>
        <taxon>Propionibacteriaceae</taxon>
        <taxon>Microlunatus</taxon>
    </lineage>
</organism>
<evidence type="ECO:0000313" key="9">
    <source>
        <dbReference type="Proteomes" id="UP000613840"/>
    </source>
</evidence>
<dbReference type="Gene3D" id="3.30.70.20">
    <property type="match status" value="1"/>
</dbReference>
<evidence type="ECO:0000256" key="6">
    <source>
        <dbReference type="ARBA" id="ARBA00023014"/>
    </source>
</evidence>
<dbReference type="SUPFAM" id="SSF54862">
    <property type="entry name" value="4Fe-4S ferredoxins"/>
    <property type="match status" value="1"/>
</dbReference>
<reference evidence="8" key="1">
    <citation type="journal article" date="2014" name="Int. J. Syst. Evol. Microbiol.">
        <title>Complete genome sequence of Corynebacterium casei LMG S-19264T (=DSM 44701T), isolated from a smear-ripened cheese.</title>
        <authorList>
            <consortium name="US DOE Joint Genome Institute (JGI-PGF)"/>
            <person name="Walter F."/>
            <person name="Albersmeier A."/>
            <person name="Kalinowski J."/>
            <person name="Ruckert C."/>
        </authorList>
    </citation>
    <scope>NUCLEOTIDE SEQUENCE</scope>
    <source>
        <strain evidence="8">CGMCC 4.7306</strain>
    </source>
</reference>
<dbReference type="EMBL" id="BMMZ01000014">
    <property type="protein sequence ID" value="GGL79411.1"/>
    <property type="molecule type" value="Genomic_DNA"/>
</dbReference>
<gene>
    <name evidence="8" type="ORF">GCM10011575_42210</name>
</gene>
<sequence length="287" mass="30854">MAWITRGLRNGVLTTRYPRRPDEYADQFQGSVDVVVPGSRDDPQGSVPADSETVLAERPLPPCPTGAISWGDNSLPRIDRGRCILCGRCVEDQPDRFTQRQGSEVAVVDRRQLLVPRPGQDSGRNAGGDLDELRRSLSARTRRFRRSLYLRHIDLGSDGSEEWEITALLNPVYDIHRLGLFFTTTPRHADLLMITGAGARSMIGPLQRTLEAIARPFVVMAVGADAISGGMIAAGPDGSYAVVGGVGELAPVDVWVPGSPPSPFMILSGLLLAVGRLGAHSDPGATP</sequence>
<comment type="similarity">
    <text evidence="2">Belongs to the complex I 20 kDa subunit family.</text>
</comment>
<dbReference type="PANTHER" id="PTHR42989:SF1">
    <property type="entry name" value="FORMATE HYDROGENLYASE SUBUNIT 7-RELATED"/>
    <property type="match status" value="1"/>
</dbReference>
<keyword evidence="4" id="KW-0479">Metal-binding</keyword>
<dbReference type="InterPro" id="IPR006137">
    <property type="entry name" value="NADH_UbQ_OxRdtase-like_20kDa"/>
</dbReference>
<dbReference type="Proteomes" id="UP000613840">
    <property type="component" value="Unassembled WGS sequence"/>
</dbReference>
<evidence type="ECO:0000313" key="8">
    <source>
        <dbReference type="EMBL" id="GGL79411.1"/>
    </source>
</evidence>
<evidence type="ECO:0000256" key="1">
    <source>
        <dbReference type="ARBA" id="ARBA00001966"/>
    </source>
</evidence>
<keyword evidence="3" id="KW-0004">4Fe-4S</keyword>
<dbReference type="Gene3D" id="3.40.50.12280">
    <property type="match status" value="1"/>
</dbReference>
<feature type="domain" description="4Fe-4S ferredoxin-type" evidence="7">
    <location>
        <begin position="74"/>
        <end position="103"/>
    </location>
</feature>
<protein>
    <recommendedName>
        <fullName evidence="7">4Fe-4S ferredoxin-type domain-containing protein</fullName>
    </recommendedName>
</protein>
<dbReference type="PANTHER" id="PTHR42989">
    <property type="entry name" value="HYDROGENASE-4 COMPONENT I"/>
    <property type="match status" value="1"/>
</dbReference>
<comment type="cofactor">
    <cofactor evidence="1">
        <name>[4Fe-4S] cluster</name>
        <dbReference type="ChEBI" id="CHEBI:49883"/>
    </cofactor>
</comment>
<evidence type="ECO:0000256" key="5">
    <source>
        <dbReference type="ARBA" id="ARBA00023004"/>
    </source>
</evidence>
<reference evidence="8" key="2">
    <citation type="submission" date="2020-09" db="EMBL/GenBank/DDBJ databases">
        <authorList>
            <person name="Sun Q."/>
            <person name="Zhou Y."/>
        </authorList>
    </citation>
    <scope>NUCLEOTIDE SEQUENCE</scope>
    <source>
        <strain evidence="8">CGMCC 4.7306</strain>
    </source>
</reference>
<proteinExistence type="inferred from homology"/>
<dbReference type="GO" id="GO:0051539">
    <property type="term" value="F:4 iron, 4 sulfur cluster binding"/>
    <property type="evidence" value="ECO:0007669"/>
    <property type="project" value="UniProtKB-KW"/>
</dbReference>
<accession>A0A917SHZ4</accession>
<dbReference type="GO" id="GO:0046872">
    <property type="term" value="F:metal ion binding"/>
    <property type="evidence" value="ECO:0007669"/>
    <property type="project" value="UniProtKB-KW"/>
</dbReference>
<dbReference type="Pfam" id="PF01058">
    <property type="entry name" value="Oxidored_q6"/>
    <property type="match status" value="1"/>
</dbReference>
<keyword evidence="6" id="KW-0411">Iron-sulfur</keyword>
<keyword evidence="9" id="KW-1185">Reference proteome</keyword>
<dbReference type="InterPro" id="IPR017896">
    <property type="entry name" value="4Fe4S_Fe-S-bd"/>
</dbReference>
<evidence type="ECO:0000256" key="3">
    <source>
        <dbReference type="ARBA" id="ARBA00022485"/>
    </source>
</evidence>
<dbReference type="InterPro" id="IPR052375">
    <property type="entry name" value="Complex_I_20kDa-like"/>
</dbReference>
<evidence type="ECO:0000256" key="2">
    <source>
        <dbReference type="ARBA" id="ARBA00009173"/>
    </source>
</evidence>